<dbReference type="GO" id="GO:0003677">
    <property type="term" value="F:DNA binding"/>
    <property type="evidence" value="ECO:0007669"/>
    <property type="project" value="UniProtKB-KW"/>
</dbReference>
<dbReference type="GO" id="GO:0006310">
    <property type="term" value="P:DNA recombination"/>
    <property type="evidence" value="ECO:0007669"/>
    <property type="project" value="UniProtKB-KW"/>
</dbReference>
<keyword evidence="7" id="KW-0233">DNA recombination</keyword>
<evidence type="ECO:0000259" key="10">
    <source>
        <dbReference type="PROSITE" id="PS51900"/>
    </source>
</evidence>
<dbReference type="GO" id="GO:0051301">
    <property type="term" value="P:cell division"/>
    <property type="evidence" value="ECO:0007669"/>
    <property type="project" value="UniProtKB-KW"/>
</dbReference>
<dbReference type="Pfam" id="PF02899">
    <property type="entry name" value="Phage_int_SAM_1"/>
    <property type="match status" value="1"/>
</dbReference>
<dbReference type="PANTHER" id="PTHR30349">
    <property type="entry name" value="PHAGE INTEGRASE-RELATED"/>
    <property type="match status" value="1"/>
</dbReference>
<accession>A0A3B0SWX4</accession>
<dbReference type="InterPro" id="IPR010998">
    <property type="entry name" value="Integrase_recombinase_N"/>
</dbReference>
<evidence type="ECO:0000256" key="5">
    <source>
        <dbReference type="ARBA" id="ARBA00022908"/>
    </source>
</evidence>
<organism evidence="11">
    <name type="scientific">hydrothermal vent metagenome</name>
    <dbReference type="NCBI Taxonomy" id="652676"/>
    <lineage>
        <taxon>unclassified sequences</taxon>
        <taxon>metagenomes</taxon>
        <taxon>ecological metagenomes</taxon>
    </lineage>
</organism>
<dbReference type="Gene3D" id="1.10.443.10">
    <property type="entry name" value="Intergrase catalytic core"/>
    <property type="match status" value="1"/>
</dbReference>
<keyword evidence="3" id="KW-0132">Cell division</keyword>
<dbReference type="InterPro" id="IPR044068">
    <property type="entry name" value="CB"/>
</dbReference>
<dbReference type="PROSITE" id="PS51898">
    <property type="entry name" value="TYR_RECOMBINASE"/>
    <property type="match status" value="1"/>
</dbReference>
<dbReference type="Gene3D" id="1.10.150.130">
    <property type="match status" value="1"/>
</dbReference>
<dbReference type="InterPro" id="IPR050090">
    <property type="entry name" value="Tyrosine_recombinase_XerCD"/>
</dbReference>
<keyword evidence="5" id="KW-0229">DNA integration</keyword>
<protein>
    <submittedName>
        <fullName evidence="11">Site-specific tyrosine recombinase XerD</fullName>
    </submittedName>
</protein>
<evidence type="ECO:0000256" key="6">
    <source>
        <dbReference type="ARBA" id="ARBA00023125"/>
    </source>
</evidence>
<dbReference type="GO" id="GO:0007059">
    <property type="term" value="P:chromosome segregation"/>
    <property type="evidence" value="ECO:0007669"/>
    <property type="project" value="UniProtKB-KW"/>
</dbReference>
<dbReference type="InterPro" id="IPR023009">
    <property type="entry name" value="Tyrosine_recombinase_XerC/XerD"/>
</dbReference>
<dbReference type="HAMAP" id="MF_01808">
    <property type="entry name" value="Recomb_XerC_XerD"/>
    <property type="match status" value="1"/>
</dbReference>
<comment type="subcellular location">
    <subcellularLocation>
        <location evidence="1">Cytoplasm</location>
    </subcellularLocation>
</comment>
<evidence type="ECO:0000313" key="11">
    <source>
        <dbReference type="EMBL" id="VAW06802.1"/>
    </source>
</evidence>
<dbReference type="SUPFAM" id="SSF56349">
    <property type="entry name" value="DNA breaking-rejoining enzymes"/>
    <property type="match status" value="1"/>
</dbReference>
<evidence type="ECO:0000256" key="2">
    <source>
        <dbReference type="ARBA" id="ARBA00022490"/>
    </source>
</evidence>
<proteinExistence type="inferred from homology"/>
<evidence type="ECO:0000259" key="9">
    <source>
        <dbReference type="PROSITE" id="PS51898"/>
    </source>
</evidence>
<dbReference type="InterPro" id="IPR013762">
    <property type="entry name" value="Integrase-like_cat_sf"/>
</dbReference>
<evidence type="ECO:0000256" key="7">
    <source>
        <dbReference type="ARBA" id="ARBA00023172"/>
    </source>
</evidence>
<dbReference type="InterPro" id="IPR002104">
    <property type="entry name" value="Integrase_catalytic"/>
</dbReference>
<keyword evidence="8" id="KW-0131">Cell cycle</keyword>
<dbReference type="Pfam" id="PF00589">
    <property type="entry name" value="Phage_integrase"/>
    <property type="match status" value="1"/>
</dbReference>
<keyword evidence="2" id="KW-0963">Cytoplasm</keyword>
<keyword evidence="6" id="KW-0238">DNA-binding</keyword>
<evidence type="ECO:0000256" key="3">
    <source>
        <dbReference type="ARBA" id="ARBA00022618"/>
    </source>
</evidence>
<sequence length="313" mass="34861">MVSDRILINQFLEMLGAERGASQNTLESYARDLHHLSENSTTSLQDMTRDGLRAYLGKLQKNALAPRTQARKLSTLRQFYKFLYGEGIRNDNPTLGIDSPATGQSLPKLLGESQVDKLLARAESHARQKGDLKSLRLHALTQTLYATGLRVTELVSLPLSAVRSGQPYIFVRGKGDKERLVPMNNRAIQALEVYMDAMTSQGKEAGKQARKQARKQDSKWLFPSRGAKGHLTRHRFAQLLKNLGAEVGIPPGQLSPHVLRHAFATHLLAHGADLRAVQKMLGHSDITTTQIYTHVLEERLKSLVQQKHPLSKG</sequence>
<dbReference type="GO" id="GO:0015074">
    <property type="term" value="P:DNA integration"/>
    <property type="evidence" value="ECO:0007669"/>
    <property type="project" value="UniProtKB-KW"/>
</dbReference>
<evidence type="ECO:0000256" key="4">
    <source>
        <dbReference type="ARBA" id="ARBA00022829"/>
    </source>
</evidence>
<dbReference type="EMBL" id="UOEJ01000251">
    <property type="protein sequence ID" value="VAW06802.1"/>
    <property type="molecule type" value="Genomic_DNA"/>
</dbReference>
<feature type="domain" description="Core-binding (CB)" evidence="10">
    <location>
        <begin position="2"/>
        <end position="84"/>
    </location>
</feature>
<dbReference type="InterPro" id="IPR004107">
    <property type="entry name" value="Integrase_SAM-like_N"/>
</dbReference>
<dbReference type="NCBIfam" id="NF001399">
    <property type="entry name" value="PRK00283.1"/>
    <property type="match status" value="1"/>
</dbReference>
<dbReference type="InterPro" id="IPR011010">
    <property type="entry name" value="DNA_brk_join_enz"/>
</dbReference>
<feature type="domain" description="Tyr recombinase" evidence="9">
    <location>
        <begin position="105"/>
        <end position="305"/>
    </location>
</feature>
<name>A0A3B0SWX4_9ZZZZ</name>
<evidence type="ECO:0000256" key="1">
    <source>
        <dbReference type="ARBA" id="ARBA00004496"/>
    </source>
</evidence>
<evidence type="ECO:0000256" key="8">
    <source>
        <dbReference type="ARBA" id="ARBA00023306"/>
    </source>
</evidence>
<reference evidence="11" key="1">
    <citation type="submission" date="2018-06" db="EMBL/GenBank/DDBJ databases">
        <authorList>
            <person name="Zhirakovskaya E."/>
        </authorList>
    </citation>
    <scope>NUCLEOTIDE SEQUENCE</scope>
</reference>
<dbReference type="PANTHER" id="PTHR30349:SF90">
    <property type="entry name" value="TYROSINE RECOMBINASE XERD"/>
    <property type="match status" value="1"/>
</dbReference>
<keyword evidence="4" id="KW-0159">Chromosome partition</keyword>
<dbReference type="PROSITE" id="PS51900">
    <property type="entry name" value="CB"/>
    <property type="match status" value="1"/>
</dbReference>
<gene>
    <name evidence="11" type="ORF">MNBD_ALPHA01-774</name>
</gene>
<dbReference type="AlphaFoldDB" id="A0A3B0SWX4"/>
<dbReference type="GO" id="GO:0005737">
    <property type="term" value="C:cytoplasm"/>
    <property type="evidence" value="ECO:0007669"/>
    <property type="project" value="UniProtKB-SubCell"/>
</dbReference>